<proteinExistence type="inferred from homology"/>
<dbReference type="SMART" id="SM00486">
    <property type="entry name" value="POLBc"/>
    <property type="match status" value="1"/>
</dbReference>
<dbReference type="CDD" id="cd00145">
    <property type="entry name" value="POLBc"/>
    <property type="match status" value="1"/>
</dbReference>
<evidence type="ECO:0000256" key="2">
    <source>
        <dbReference type="ARBA" id="ARBA00022679"/>
    </source>
</evidence>
<comment type="caution">
    <text evidence="10">The sequence shown here is derived from an EMBL/GenBank/DDBJ whole genome shotgun (WGS) entry which is preliminary data.</text>
</comment>
<dbReference type="GO" id="GO:0042575">
    <property type="term" value="C:DNA polymerase complex"/>
    <property type="evidence" value="ECO:0007669"/>
    <property type="project" value="UniProtKB-ARBA"/>
</dbReference>
<dbReference type="SUPFAM" id="SSF56672">
    <property type="entry name" value="DNA/RNA polymerases"/>
    <property type="match status" value="1"/>
</dbReference>
<dbReference type="SUPFAM" id="SSF51735">
    <property type="entry name" value="NAD(P)-binding Rossmann-fold domains"/>
    <property type="match status" value="1"/>
</dbReference>
<dbReference type="AlphaFoldDB" id="A0AA36GQN0"/>
<dbReference type="Gene3D" id="1.10.132.60">
    <property type="entry name" value="DNA polymerase family B, C-terminal domain"/>
    <property type="match status" value="1"/>
</dbReference>
<dbReference type="Proteomes" id="UP001176961">
    <property type="component" value="Unassembled WGS sequence"/>
</dbReference>
<comment type="catalytic activity">
    <reaction evidence="6 7">
        <text>DNA(n) + a 2'-deoxyribonucleoside 5'-triphosphate = DNA(n+1) + diphosphate</text>
        <dbReference type="Rhea" id="RHEA:22508"/>
        <dbReference type="Rhea" id="RHEA-COMP:17339"/>
        <dbReference type="Rhea" id="RHEA-COMP:17340"/>
        <dbReference type="ChEBI" id="CHEBI:33019"/>
        <dbReference type="ChEBI" id="CHEBI:61560"/>
        <dbReference type="ChEBI" id="CHEBI:173112"/>
        <dbReference type="EC" id="2.7.7.7"/>
    </reaction>
</comment>
<comment type="similarity">
    <text evidence="1 7">Belongs to the DNA polymerase type-B family.</text>
</comment>
<dbReference type="InterPro" id="IPR036291">
    <property type="entry name" value="NAD(P)-bd_dom_sf"/>
</dbReference>
<dbReference type="GO" id="GO:0003887">
    <property type="term" value="F:DNA-directed DNA polymerase activity"/>
    <property type="evidence" value="ECO:0007669"/>
    <property type="project" value="UniProtKB-KW"/>
</dbReference>
<reference evidence="10" key="1">
    <citation type="submission" date="2023-07" db="EMBL/GenBank/DDBJ databases">
        <authorList>
            <consortium name="CYATHOMIX"/>
        </authorList>
    </citation>
    <scope>NUCLEOTIDE SEQUENCE</scope>
    <source>
        <strain evidence="10">N/A</strain>
    </source>
</reference>
<feature type="domain" description="DNA-directed DNA polymerase family B multifunctional" evidence="8">
    <location>
        <begin position="550"/>
        <end position="882"/>
    </location>
</feature>
<keyword evidence="4 7" id="KW-0239">DNA-directed DNA polymerase</keyword>
<dbReference type="PRINTS" id="PR00106">
    <property type="entry name" value="DNAPOLB"/>
</dbReference>
<evidence type="ECO:0000313" key="10">
    <source>
        <dbReference type="EMBL" id="CAJ0596400.1"/>
    </source>
</evidence>
<evidence type="ECO:0000256" key="4">
    <source>
        <dbReference type="ARBA" id="ARBA00022932"/>
    </source>
</evidence>
<keyword evidence="5 7" id="KW-0238">DNA-binding</keyword>
<dbReference type="GO" id="GO:0006261">
    <property type="term" value="P:DNA-templated DNA replication"/>
    <property type="evidence" value="ECO:0007669"/>
    <property type="project" value="TreeGrafter"/>
</dbReference>
<dbReference type="CDD" id="cd05160">
    <property type="entry name" value="DEDDy_DNA_polB_exo"/>
    <property type="match status" value="1"/>
</dbReference>
<dbReference type="InterPro" id="IPR006172">
    <property type="entry name" value="DNA-dir_DNA_pol_B"/>
</dbReference>
<protein>
    <recommendedName>
        <fullName evidence="7">DNA polymerase</fullName>
        <ecNumber evidence="7">2.7.7.7</ecNumber>
    </recommendedName>
</protein>
<evidence type="ECO:0000259" key="8">
    <source>
        <dbReference type="Pfam" id="PF00136"/>
    </source>
</evidence>
<keyword evidence="2 7" id="KW-0808">Transferase</keyword>
<dbReference type="InterPro" id="IPR023211">
    <property type="entry name" value="DNA_pol_palm_dom_sf"/>
</dbReference>
<keyword evidence="3 7" id="KW-0548">Nucleotidyltransferase</keyword>
<dbReference type="EC" id="2.7.7.7" evidence="7"/>
<sequence>MTTVAAYGMGRIGGEAAYLSAITGFADELVLYDINTDLLSAQKLDILHGLDIPISTTLSDLKKSRLRKPERFEGKLLVLTNPVDVFTWYFAKHTSLEQNQVVGFGGKLDSRRFTLALLSRGIQEQGLVIGEHGEHQVPLFSRLSTAVDIATREDILQGLRGSSMPVIKGKGGTVFGPAYHIEKMLEDIEHGREIVCSLPPDGAYGIDGCSLGILATVTKDGAKINESLNLDAWEQEQFMNAATYLNEERAVSINGDQLRKLYTKKPSDVRTVRETYHHFEADIPFTSRFLIDMNITGGISVPDEICSYHEIKPVSVPSKSRICTCDIECEVRNGLSEPSLDRITAITCHDSFTGTYATFLLKGQTELPANPVPGANGCFNPEKHTITIHATETDLLNAFLAYLKQTDPDILTGWNFTSFDANYIFTRAKHLGFPADCFARLPGAGTDREPAMRGRILFDLLAAYKKMQSSQKESYRLDAVAEDELGEHKIHHTESFNDLWNYHPQKFIEYNFKDVELCVKINEKNNIVDFFQEVARYVGCPLDKTLNSSNVVDIFVLRKAHGKFILPSKGNKEGTEFEGATVLSPSKGLRENVIVLDLKSLYPMAMMTLNASQETKSKTGEIHAPNGIRFKKEPDGLTRTIIGELLTERDNKKNLRNTYPYGSNEYLLYDMQQNVIKVIMNSYYGVSGFSRFRLYDTDIGAAVTSVGRAIIQHTKTVITNHGYEVIYGDTDSCFVQIPSSSLEETMKTARNLETELNNSYPHFSKETLGADINYFSIKFEKIYKRFFQGGIKKRYAGHLIWKEGQTIDKIDMAGLETKRSDSSQITREVLSTILEMILKGDGKTAVKSYLSAIITAYRAGTYPIDKVGIPGGINKALETYDHLDAHGRGALYSNTYLKTHFARGSKPKRLYIKNSYDVEKFPKTDVLCFEYPEDIPADTFEIDWDTMCEKTLQMPISRIFDALGWDWNEFDPKGTKATTLDMFF</sequence>
<evidence type="ECO:0000256" key="7">
    <source>
        <dbReference type="RuleBase" id="RU000442"/>
    </source>
</evidence>
<gene>
    <name evidence="10" type="ORF">CYNAS_LOCUS8383</name>
</gene>
<evidence type="ECO:0000256" key="3">
    <source>
        <dbReference type="ARBA" id="ARBA00022695"/>
    </source>
</evidence>
<evidence type="ECO:0000313" key="11">
    <source>
        <dbReference type="Proteomes" id="UP001176961"/>
    </source>
</evidence>
<keyword evidence="11" id="KW-1185">Reference proteome</keyword>
<keyword evidence="7" id="KW-0235">DNA replication</keyword>
<dbReference type="GO" id="GO:0003677">
    <property type="term" value="F:DNA binding"/>
    <property type="evidence" value="ECO:0007669"/>
    <property type="project" value="UniProtKB-KW"/>
</dbReference>
<evidence type="ECO:0000256" key="6">
    <source>
        <dbReference type="ARBA" id="ARBA00049244"/>
    </source>
</evidence>
<dbReference type="InterPro" id="IPR036397">
    <property type="entry name" value="RNaseH_sf"/>
</dbReference>
<dbReference type="Gene3D" id="3.40.50.720">
    <property type="entry name" value="NAD(P)-binding Rossmann-like Domain"/>
    <property type="match status" value="2"/>
</dbReference>
<dbReference type="Gene3D" id="3.30.420.10">
    <property type="entry name" value="Ribonuclease H-like superfamily/Ribonuclease H"/>
    <property type="match status" value="1"/>
</dbReference>
<dbReference type="InterPro" id="IPR015955">
    <property type="entry name" value="Lactate_DH/Glyco_Ohase_4_C"/>
</dbReference>
<dbReference type="Gene3D" id="1.10.287.690">
    <property type="entry name" value="Helix hairpin bin"/>
    <property type="match status" value="1"/>
</dbReference>
<dbReference type="Gene3D" id="3.90.110.10">
    <property type="entry name" value="Lactate dehydrogenase/glycoside hydrolase, family 4, C-terminal"/>
    <property type="match status" value="1"/>
</dbReference>
<feature type="domain" description="DNA-directed DNA polymerase family B exonuclease" evidence="9">
    <location>
        <begin position="276"/>
        <end position="480"/>
    </location>
</feature>
<dbReference type="SUPFAM" id="SSF56327">
    <property type="entry name" value="LDH C-terminal domain-like"/>
    <property type="match status" value="1"/>
</dbReference>
<dbReference type="InterPro" id="IPR006133">
    <property type="entry name" value="DNA-dir_DNA_pol_B_exonuc"/>
</dbReference>
<dbReference type="EMBL" id="CATQJL010000115">
    <property type="protein sequence ID" value="CAJ0596400.1"/>
    <property type="molecule type" value="Genomic_DNA"/>
</dbReference>
<dbReference type="InterPro" id="IPR006134">
    <property type="entry name" value="DNA-dir_DNA_pol_B_multi_dom"/>
</dbReference>
<evidence type="ECO:0000256" key="1">
    <source>
        <dbReference type="ARBA" id="ARBA00005755"/>
    </source>
</evidence>
<dbReference type="Pfam" id="PF03104">
    <property type="entry name" value="DNA_pol_B_exo1"/>
    <property type="match status" value="1"/>
</dbReference>
<dbReference type="PANTHER" id="PTHR10322">
    <property type="entry name" value="DNA POLYMERASE CATALYTIC SUBUNIT"/>
    <property type="match status" value="1"/>
</dbReference>
<evidence type="ECO:0000259" key="9">
    <source>
        <dbReference type="Pfam" id="PF03104"/>
    </source>
</evidence>
<dbReference type="InterPro" id="IPR043502">
    <property type="entry name" value="DNA/RNA_pol_sf"/>
</dbReference>
<evidence type="ECO:0000256" key="5">
    <source>
        <dbReference type="ARBA" id="ARBA00023125"/>
    </source>
</evidence>
<dbReference type="Gene3D" id="3.90.1600.10">
    <property type="entry name" value="Palm domain of DNA polymerase"/>
    <property type="match status" value="1"/>
</dbReference>
<organism evidence="10 11">
    <name type="scientific">Cylicocyclus nassatus</name>
    <name type="common">Nematode worm</name>
    <dbReference type="NCBI Taxonomy" id="53992"/>
    <lineage>
        <taxon>Eukaryota</taxon>
        <taxon>Metazoa</taxon>
        <taxon>Ecdysozoa</taxon>
        <taxon>Nematoda</taxon>
        <taxon>Chromadorea</taxon>
        <taxon>Rhabditida</taxon>
        <taxon>Rhabditina</taxon>
        <taxon>Rhabditomorpha</taxon>
        <taxon>Strongyloidea</taxon>
        <taxon>Strongylidae</taxon>
        <taxon>Cylicocyclus</taxon>
    </lineage>
</organism>
<dbReference type="InterPro" id="IPR050240">
    <property type="entry name" value="DNA_pol_type-B"/>
</dbReference>
<dbReference type="PANTHER" id="PTHR10322:SF23">
    <property type="entry name" value="DNA POLYMERASE DELTA CATALYTIC SUBUNIT"/>
    <property type="match status" value="1"/>
</dbReference>
<accession>A0AA36GQN0</accession>
<dbReference type="InterPro" id="IPR017964">
    <property type="entry name" value="DNA-dir_DNA_pol_B_CS"/>
</dbReference>
<dbReference type="SUPFAM" id="SSF53098">
    <property type="entry name" value="Ribonuclease H-like"/>
    <property type="match status" value="1"/>
</dbReference>
<dbReference type="PROSITE" id="PS00116">
    <property type="entry name" value="DNA_POLYMERASE_B"/>
    <property type="match status" value="1"/>
</dbReference>
<dbReference type="Pfam" id="PF00136">
    <property type="entry name" value="DNA_pol_B"/>
    <property type="match status" value="1"/>
</dbReference>
<dbReference type="GO" id="GO:0016616">
    <property type="term" value="F:oxidoreductase activity, acting on the CH-OH group of donors, NAD or NADP as acceptor"/>
    <property type="evidence" value="ECO:0007669"/>
    <property type="project" value="InterPro"/>
</dbReference>
<name>A0AA36GQN0_CYLNA</name>
<dbReference type="InterPro" id="IPR042087">
    <property type="entry name" value="DNA_pol_B_thumb"/>
</dbReference>
<dbReference type="GO" id="GO:0000166">
    <property type="term" value="F:nucleotide binding"/>
    <property type="evidence" value="ECO:0007669"/>
    <property type="project" value="InterPro"/>
</dbReference>
<dbReference type="InterPro" id="IPR012337">
    <property type="entry name" value="RNaseH-like_sf"/>
</dbReference>